<dbReference type="InterPro" id="IPR017029">
    <property type="entry name" value="Phage_head_put"/>
</dbReference>
<gene>
    <name evidence="1" type="ORF">VA602_03675</name>
</gene>
<evidence type="ECO:0000313" key="1">
    <source>
        <dbReference type="EMBL" id="MEA5670435.1"/>
    </source>
</evidence>
<proteinExistence type="predicted"/>
<comment type="caution">
    <text evidence="1">The sequence shown here is derived from an EMBL/GenBank/DDBJ whole genome shotgun (WGS) entry which is preliminary data.</text>
</comment>
<protein>
    <recommendedName>
        <fullName evidence="3">Phage Mu protein F like protein</fullName>
    </recommendedName>
</protein>
<dbReference type="PIRSF" id="PIRSF034565">
    <property type="entry name" value="UCP034565"/>
    <property type="match status" value="1"/>
</dbReference>
<keyword evidence="2" id="KW-1185">Reference proteome</keyword>
<reference evidence="1 2" key="1">
    <citation type="submission" date="2023-12" db="EMBL/GenBank/DDBJ databases">
        <title>Pseudomonas machongensis sp. nov., isolated from wilted pepper plants (Capsicum annuum).</title>
        <authorList>
            <person name="Qiu M."/>
            <person name="Li Y."/>
            <person name="Liu Q."/>
            <person name="Zhang X."/>
            <person name="Huang Y."/>
            <person name="Guo R."/>
            <person name="Hu M."/>
            <person name="Zhou J."/>
            <person name="Zhou X."/>
        </authorList>
    </citation>
    <scope>NUCLEOTIDE SEQUENCE [LARGE SCALE GENOMIC DNA]</scope>
    <source>
        <strain evidence="1 2">MH2</strain>
    </source>
</reference>
<sequence>MKTTNEKLLSELIGHEVDLSRLSNSQVLTIIKVLNSRDADLRAALIEAIENLGADLSAAAVDIALAAVLRINRQTFVEIRLAMDKMTDGLVSYELAFQQSTLRAVLPALVREAYPVVSPAFSAVKAIALARPFQGRLLREWVVGIESSRAAAVRDAVRSGVVEGRTTAEIVRTIMGSRFQQYADGALQKARRDVESVVRSAVSHTAETASDAAYEANSDIISHVEWLSTLDNHTSSDCRIRDRLPYTLGTYKPIGHTIPWLAGPGRIHFCCRSSKVPVLKSAKALGFSDGATRASMDGQVPESTTYAEWLSKQSAARQDEILGSERGRLIREGGLKLGDFYNDKGRFLTLDELRERLKLAVDRKP</sequence>
<evidence type="ECO:0008006" key="3">
    <source>
        <dbReference type="Google" id="ProtNLM"/>
    </source>
</evidence>
<organism evidence="1 2">
    <name type="scientific">Pseudomonas machongensis</name>
    <dbReference type="NCBI Taxonomy" id="3110229"/>
    <lineage>
        <taxon>Bacteria</taxon>
        <taxon>Pseudomonadati</taxon>
        <taxon>Pseudomonadota</taxon>
        <taxon>Gammaproteobacteria</taxon>
        <taxon>Pseudomonadales</taxon>
        <taxon>Pseudomonadaceae</taxon>
        <taxon>Pseudomonas</taxon>
    </lineage>
</organism>
<dbReference type="RefSeq" id="WP_323452501.1">
    <property type="nucleotide sequence ID" value="NZ_JAYFUI010000054.1"/>
</dbReference>
<dbReference type="EMBL" id="JAYFUI010000054">
    <property type="protein sequence ID" value="MEA5670435.1"/>
    <property type="molecule type" value="Genomic_DNA"/>
</dbReference>
<name>A0ABU5VAP0_9PSED</name>
<dbReference type="Proteomes" id="UP001302573">
    <property type="component" value="Unassembled WGS sequence"/>
</dbReference>
<accession>A0ABU5VAP0</accession>
<evidence type="ECO:0000313" key="2">
    <source>
        <dbReference type="Proteomes" id="UP001302573"/>
    </source>
</evidence>